<dbReference type="Proteomes" id="UP000037848">
    <property type="component" value="Unassembled WGS sequence"/>
</dbReference>
<dbReference type="EMBL" id="LHPH01000007">
    <property type="protein sequence ID" value="KPH63962.1"/>
    <property type="molecule type" value="Genomic_DNA"/>
</dbReference>
<dbReference type="InterPro" id="IPR009813">
    <property type="entry name" value="Uncharacterised_YebG"/>
</dbReference>
<proteinExistence type="predicted"/>
<dbReference type="Pfam" id="PF07130">
    <property type="entry name" value="YebG"/>
    <property type="match status" value="1"/>
</dbReference>
<dbReference type="InterPro" id="IPR038627">
    <property type="entry name" value="YebG-like_sf"/>
</dbReference>
<dbReference type="OrthoDB" id="6415307at2"/>
<dbReference type="STRING" id="187330.AMS58_01645"/>
<dbReference type="PATRIC" id="fig|187330.3.peg.3767"/>
<accession>A0A0N1EKQ3</accession>
<organism evidence="2 3">
    <name type="scientific">Pseudoalteromonas porphyrae</name>
    <dbReference type="NCBI Taxonomy" id="187330"/>
    <lineage>
        <taxon>Bacteria</taxon>
        <taxon>Pseudomonadati</taxon>
        <taxon>Pseudomonadota</taxon>
        <taxon>Gammaproteobacteria</taxon>
        <taxon>Alteromonadales</taxon>
        <taxon>Pseudoalteromonadaceae</taxon>
        <taxon>Pseudoalteromonas</taxon>
    </lineage>
</organism>
<reference evidence="2 3" key="1">
    <citation type="submission" date="2015-08" db="EMBL/GenBank/DDBJ databases">
        <title>Draft Genome Sequence of Pseudoalteromonas porphyrae UCD-SED14.</title>
        <authorList>
            <person name="Coil D.A."/>
            <person name="Jospin G."/>
            <person name="Lee R.D."/>
            <person name="Eisen J.A."/>
        </authorList>
    </citation>
    <scope>NUCLEOTIDE SEQUENCE [LARGE SCALE GENOMIC DNA]</scope>
    <source>
        <strain evidence="2 3">UCD-SED14</strain>
    </source>
</reference>
<evidence type="ECO:0000313" key="2">
    <source>
        <dbReference type="EMBL" id="KPH63962.1"/>
    </source>
</evidence>
<sequence>MAVVVKYVVERNGVERMTFTTKKEADAYDKMLDIAESLEAMLEKVDVPLSEQQIESLALEIAKSKDDFMNVLKGAKEVPIKASSAKSKKEASSVTDLKNTEEKAAS</sequence>
<name>A0A0N1EKQ3_9GAMM</name>
<evidence type="ECO:0000256" key="1">
    <source>
        <dbReference type="SAM" id="MobiDB-lite"/>
    </source>
</evidence>
<protein>
    <submittedName>
        <fullName evidence="2">Damage-inducible protein YebG</fullName>
    </submittedName>
</protein>
<dbReference type="AlphaFoldDB" id="A0A0N1EKQ3"/>
<dbReference type="RefSeq" id="WP_054203274.1">
    <property type="nucleotide sequence ID" value="NZ_LHPH01000007.1"/>
</dbReference>
<dbReference type="Gene3D" id="1.10.10.710">
    <property type="entry name" value="PSPTO_1197 like"/>
    <property type="match status" value="1"/>
</dbReference>
<gene>
    <name evidence="2" type="ORF">ADS77_08635</name>
</gene>
<keyword evidence="3" id="KW-1185">Reference proteome</keyword>
<evidence type="ECO:0000313" key="3">
    <source>
        <dbReference type="Proteomes" id="UP000037848"/>
    </source>
</evidence>
<comment type="caution">
    <text evidence="2">The sequence shown here is derived from an EMBL/GenBank/DDBJ whole genome shotgun (WGS) entry which is preliminary data.</text>
</comment>
<feature type="region of interest" description="Disordered" evidence="1">
    <location>
        <begin position="82"/>
        <end position="106"/>
    </location>
</feature>